<evidence type="ECO:0008006" key="4">
    <source>
        <dbReference type="Google" id="ProtNLM"/>
    </source>
</evidence>
<evidence type="ECO:0000313" key="1">
    <source>
        <dbReference type="EMBL" id="KAF2817060.1"/>
    </source>
</evidence>
<dbReference type="PANTHER" id="PTHR47381">
    <property type="entry name" value="ALPHA/BETA-HYDROLASES SUPERFAMILY PROTEIN"/>
    <property type="match status" value="1"/>
</dbReference>
<sequence>MAAATNPLHGTHSPSSPAVSRKTFTIAGILTTVYGLDELVPSIEPVACLWLLHPRLQTQETMAPVAAQTIHAWNDRIRDGKAGRTPKGLIAVTFDQRNHGSRQVDKLANEAWRQGNTRHAQDMFSCYHGTAVDTSHLLTYLPSYIFHPPSPHRLTQHLVLGVSLGGHAAWHCILHDARITAAVVVIGCPDYTRLMTDRATKSKLKTWTSSSPPGSSFLGSQDFPKSLIDAIARYDPASLLLPGIDDGSSPSPVASQKFKQLLKQHLGSKRILNLSGGADKLVPYAAGDPFLQVLKKTLHEDPELDIELEDVVFDGVGHAYTPAMSERAVGWIGDILAKTGEGTKDSKI</sequence>
<dbReference type="SUPFAM" id="SSF53474">
    <property type="entry name" value="alpha/beta-Hydrolases"/>
    <property type="match status" value="1"/>
</dbReference>
<reference evidence="1 3" key="1">
    <citation type="journal article" date="2020" name="Stud. Mycol.">
        <title>101 Dothideomycetes genomes: a test case for predicting lifestyles and emergence of pathogens.</title>
        <authorList>
            <person name="Haridas S."/>
            <person name="Albert R."/>
            <person name="Binder M."/>
            <person name="Bloem J."/>
            <person name="Labutti K."/>
            <person name="Salamov A."/>
            <person name="Andreopoulos B."/>
            <person name="Baker S."/>
            <person name="Barry K."/>
            <person name="Bills G."/>
            <person name="Bluhm B."/>
            <person name="Cannon C."/>
            <person name="Castanera R."/>
            <person name="Culley D."/>
            <person name="Daum C."/>
            <person name="Ezra D."/>
            <person name="Gonzalez J."/>
            <person name="Henrissat B."/>
            <person name="Kuo A."/>
            <person name="Liang C."/>
            <person name="Lipzen A."/>
            <person name="Lutzoni F."/>
            <person name="Magnuson J."/>
            <person name="Mondo S."/>
            <person name="Nolan M."/>
            <person name="Ohm R."/>
            <person name="Pangilinan J."/>
            <person name="Park H.-J."/>
            <person name="Ramirez L."/>
            <person name="Alfaro M."/>
            <person name="Sun H."/>
            <person name="Tritt A."/>
            <person name="Yoshinaga Y."/>
            <person name="Zwiers L.-H."/>
            <person name="Turgeon B."/>
            <person name="Goodwin S."/>
            <person name="Spatafora J."/>
            <person name="Crous P."/>
            <person name="Grigoriev I."/>
        </authorList>
    </citation>
    <scope>NUCLEOTIDE SEQUENCE</scope>
    <source>
        <strain evidence="1 3">CBS 304.34</strain>
    </source>
</reference>
<dbReference type="EMBL" id="MU003692">
    <property type="protein sequence ID" value="KAF2817060.1"/>
    <property type="molecule type" value="Genomic_DNA"/>
</dbReference>
<dbReference type="InterPro" id="IPR029058">
    <property type="entry name" value="AB_hydrolase_fold"/>
</dbReference>
<evidence type="ECO:0000313" key="3">
    <source>
        <dbReference type="RefSeq" id="XP_033584024.1"/>
    </source>
</evidence>
<dbReference type="PANTHER" id="PTHR47381:SF3">
    <property type="entry name" value="ALPHA_BETA-HYDROLASES SUPERFAMILY PROTEIN"/>
    <property type="match status" value="1"/>
</dbReference>
<proteinExistence type="predicted"/>
<reference evidence="3" key="3">
    <citation type="submission" date="2025-04" db="UniProtKB">
        <authorList>
            <consortium name="RefSeq"/>
        </authorList>
    </citation>
    <scope>IDENTIFICATION</scope>
    <source>
        <strain evidence="3">CBS 304.34</strain>
    </source>
</reference>
<evidence type="ECO:0000313" key="2">
    <source>
        <dbReference type="Proteomes" id="UP000504636"/>
    </source>
</evidence>
<reference evidence="3" key="2">
    <citation type="submission" date="2020-04" db="EMBL/GenBank/DDBJ databases">
        <authorList>
            <consortium name="NCBI Genome Project"/>
        </authorList>
    </citation>
    <scope>NUCLEOTIDE SEQUENCE</scope>
    <source>
        <strain evidence="3">CBS 304.34</strain>
    </source>
</reference>
<dbReference type="RefSeq" id="XP_033584024.1">
    <property type="nucleotide sequence ID" value="XM_033714902.1"/>
</dbReference>
<gene>
    <name evidence="1 3" type="ORF">BDZ99DRAFT_374111</name>
</gene>
<accession>A0A6A6Z7T3</accession>
<dbReference type="OrthoDB" id="2152248at2759"/>
<dbReference type="Gene3D" id="3.40.50.1820">
    <property type="entry name" value="alpha/beta hydrolase"/>
    <property type="match status" value="1"/>
</dbReference>
<name>A0A6A6Z7T3_9PEZI</name>
<organism evidence="1">
    <name type="scientific">Mytilinidion resinicola</name>
    <dbReference type="NCBI Taxonomy" id="574789"/>
    <lineage>
        <taxon>Eukaryota</taxon>
        <taxon>Fungi</taxon>
        <taxon>Dikarya</taxon>
        <taxon>Ascomycota</taxon>
        <taxon>Pezizomycotina</taxon>
        <taxon>Dothideomycetes</taxon>
        <taxon>Pleosporomycetidae</taxon>
        <taxon>Mytilinidiales</taxon>
        <taxon>Mytilinidiaceae</taxon>
        <taxon>Mytilinidion</taxon>
    </lineage>
</organism>
<keyword evidence="2" id="KW-1185">Reference proteome</keyword>
<protein>
    <recommendedName>
        <fullName evidence="4">Alpha/beta-hydrolase</fullName>
    </recommendedName>
</protein>
<dbReference type="Proteomes" id="UP000504636">
    <property type="component" value="Unplaced"/>
</dbReference>
<dbReference type="GeneID" id="54455795"/>
<dbReference type="AlphaFoldDB" id="A0A6A6Z7T3"/>